<evidence type="ECO:0000313" key="4">
    <source>
        <dbReference type="Proteomes" id="UP000736672"/>
    </source>
</evidence>
<evidence type="ECO:0000256" key="2">
    <source>
        <dbReference type="ARBA" id="ARBA00023002"/>
    </source>
</evidence>
<reference evidence="3" key="1">
    <citation type="journal article" date="2021" name="Nat. Commun.">
        <title>Genetic determinants of endophytism in the Arabidopsis root mycobiome.</title>
        <authorList>
            <person name="Mesny F."/>
            <person name="Miyauchi S."/>
            <person name="Thiergart T."/>
            <person name="Pickel B."/>
            <person name="Atanasova L."/>
            <person name="Karlsson M."/>
            <person name="Huettel B."/>
            <person name="Barry K.W."/>
            <person name="Haridas S."/>
            <person name="Chen C."/>
            <person name="Bauer D."/>
            <person name="Andreopoulos W."/>
            <person name="Pangilinan J."/>
            <person name="LaButti K."/>
            <person name="Riley R."/>
            <person name="Lipzen A."/>
            <person name="Clum A."/>
            <person name="Drula E."/>
            <person name="Henrissat B."/>
            <person name="Kohler A."/>
            <person name="Grigoriev I.V."/>
            <person name="Martin F.M."/>
            <person name="Hacquard S."/>
        </authorList>
    </citation>
    <scope>NUCLEOTIDE SEQUENCE</scope>
    <source>
        <strain evidence="3">FSSC 5 MPI-SDFR-AT-0091</strain>
    </source>
</reference>
<dbReference type="OrthoDB" id="191139at2759"/>
<comment type="similarity">
    <text evidence="1">Belongs to the short-chain dehydrogenases/reductases (SDR) family.</text>
</comment>
<dbReference type="SUPFAM" id="SSF51735">
    <property type="entry name" value="NAD(P)-binding Rossmann-fold domains"/>
    <property type="match status" value="1"/>
</dbReference>
<sequence>MHELVAWCAHLIAEKAAFVTGISTGGLGKRYIKQIATASPGLFILAGRSLPKLEVVKADLNATHPDIKFKVIPLDLLSFANVRKAAATVSSWDDVTQIDQRRHHRGVPYSKSKDGNVHCIGHTRWADYNFGDGERYQRWLSYAQSKTGNALMGLSLAEKLGSRGLLSFSMCSGTSYTSLSAHGVSDLASFAADLTKMDNMYGNKWGCGMGELHFKDPDQSVDTHVFASLDMSIVGQNGAFMSDYHITDQTKEEVYPWATNKIDAERLWKLSEKLVGRVFSY</sequence>
<dbReference type="EMBL" id="JAGTJS010000007">
    <property type="protein sequence ID" value="KAH7264675.1"/>
    <property type="molecule type" value="Genomic_DNA"/>
</dbReference>
<keyword evidence="2" id="KW-0560">Oxidoreductase</keyword>
<accession>A0A9P9KN20</accession>
<dbReference type="GO" id="GO:0016491">
    <property type="term" value="F:oxidoreductase activity"/>
    <property type="evidence" value="ECO:0007669"/>
    <property type="project" value="UniProtKB-KW"/>
</dbReference>
<dbReference type="PANTHER" id="PTHR24320:SF283">
    <property type="entry name" value="RETINOL DEHYDROGENASE 11"/>
    <property type="match status" value="1"/>
</dbReference>
<dbReference type="PANTHER" id="PTHR24320">
    <property type="entry name" value="RETINOL DEHYDROGENASE"/>
    <property type="match status" value="1"/>
</dbReference>
<evidence type="ECO:0000256" key="1">
    <source>
        <dbReference type="ARBA" id="ARBA00006484"/>
    </source>
</evidence>
<name>A0A9P9KN20_FUSSL</name>
<dbReference type="Gene3D" id="3.40.50.720">
    <property type="entry name" value="NAD(P)-binding Rossmann-like Domain"/>
    <property type="match status" value="2"/>
</dbReference>
<dbReference type="InterPro" id="IPR036291">
    <property type="entry name" value="NAD(P)-bd_dom_sf"/>
</dbReference>
<comment type="caution">
    <text evidence="3">The sequence shown here is derived from an EMBL/GenBank/DDBJ whole genome shotgun (WGS) entry which is preliminary data.</text>
</comment>
<dbReference type="AlphaFoldDB" id="A0A9P9KN20"/>
<proteinExistence type="inferred from homology"/>
<protein>
    <submittedName>
        <fullName evidence="3">Short-chain dehydrogenase</fullName>
    </submittedName>
</protein>
<organism evidence="3 4">
    <name type="scientific">Fusarium solani</name>
    <name type="common">Filamentous fungus</name>
    <dbReference type="NCBI Taxonomy" id="169388"/>
    <lineage>
        <taxon>Eukaryota</taxon>
        <taxon>Fungi</taxon>
        <taxon>Dikarya</taxon>
        <taxon>Ascomycota</taxon>
        <taxon>Pezizomycotina</taxon>
        <taxon>Sordariomycetes</taxon>
        <taxon>Hypocreomycetidae</taxon>
        <taxon>Hypocreales</taxon>
        <taxon>Nectriaceae</taxon>
        <taxon>Fusarium</taxon>
        <taxon>Fusarium solani species complex</taxon>
    </lineage>
</organism>
<evidence type="ECO:0000313" key="3">
    <source>
        <dbReference type="EMBL" id="KAH7264675.1"/>
    </source>
</evidence>
<gene>
    <name evidence="3" type="ORF">B0J15DRAFT_464549</name>
</gene>
<dbReference type="Proteomes" id="UP000736672">
    <property type="component" value="Unassembled WGS sequence"/>
</dbReference>
<keyword evidence="4" id="KW-1185">Reference proteome</keyword>